<protein>
    <submittedName>
        <fullName evidence="7">ABC transporter F family member 1</fullName>
    </submittedName>
</protein>
<dbReference type="InterPro" id="IPR050611">
    <property type="entry name" value="ABCF"/>
</dbReference>
<proteinExistence type="predicted"/>
<reference evidence="6" key="1">
    <citation type="journal article" date="2014" name="Nat. Genet.">
        <title>The genome of the stress-tolerant wild tomato species Solanum pennellii.</title>
        <authorList>
            <person name="Bolger A."/>
            <person name="Scossa F."/>
            <person name="Bolger M.E."/>
            <person name="Lanz C."/>
            <person name="Maumus F."/>
            <person name="Tohge T."/>
            <person name="Quesneville H."/>
            <person name="Alseekh S."/>
            <person name="Sorensen I."/>
            <person name="Lichtenstein G."/>
            <person name="Fich E.A."/>
            <person name="Conte M."/>
            <person name="Keller H."/>
            <person name="Schneeberger K."/>
            <person name="Schwacke R."/>
            <person name="Ofner I."/>
            <person name="Vrebalov J."/>
            <person name="Xu Y."/>
            <person name="Osorio S."/>
            <person name="Aflitos S.A."/>
            <person name="Schijlen E."/>
            <person name="Jimenez-Gomez J.M."/>
            <person name="Ryngajllo M."/>
            <person name="Kimura S."/>
            <person name="Kumar R."/>
            <person name="Koenig D."/>
            <person name="Headland L.R."/>
            <person name="Maloof J.N."/>
            <person name="Sinha N."/>
            <person name="van Ham R.C."/>
            <person name="Lankhorst R.K."/>
            <person name="Mao L."/>
            <person name="Vogel A."/>
            <person name="Arsova B."/>
            <person name="Panstruga R."/>
            <person name="Fei Z."/>
            <person name="Rose J.K."/>
            <person name="Zamir D."/>
            <person name="Carrari F."/>
            <person name="Giovannoni J.J."/>
            <person name="Weigel D."/>
            <person name="Usadel B."/>
            <person name="Fernie A.R."/>
        </authorList>
    </citation>
    <scope>NUCLEOTIDE SEQUENCE [LARGE SCALE GENOMIC DNA]</scope>
    <source>
        <strain evidence="6">cv. LA0716</strain>
    </source>
</reference>
<organism evidence="6 7">
    <name type="scientific">Solanum pennellii</name>
    <name type="common">Tomato</name>
    <name type="synonym">Lycopersicon pennellii</name>
    <dbReference type="NCBI Taxonomy" id="28526"/>
    <lineage>
        <taxon>Eukaryota</taxon>
        <taxon>Viridiplantae</taxon>
        <taxon>Streptophyta</taxon>
        <taxon>Embryophyta</taxon>
        <taxon>Tracheophyta</taxon>
        <taxon>Spermatophyta</taxon>
        <taxon>Magnoliopsida</taxon>
        <taxon>eudicotyledons</taxon>
        <taxon>Gunneridae</taxon>
        <taxon>Pentapetalae</taxon>
        <taxon>asterids</taxon>
        <taxon>lamiids</taxon>
        <taxon>Solanales</taxon>
        <taxon>Solanaceae</taxon>
        <taxon>Solanoideae</taxon>
        <taxon>Solaneae</taxon>
        <taxon>Solanum</taxon>
        <taxon>Solanum subgen. Lycopersicon</taxon>
    </lineage>
</organism>
<evidence type="ECO:0000256" key="1">
    <source>
        <dbReference type="ARBA" id="ARBA00022737"/>
    </source>
</evidence>
<evidence type="ECO:0000259" key="5">
    <source>
        <dbReference type="PROSITE" id="PS50893"/>
    </source>
</evidence>
<dbReference type="Pfam" id="PF12848">
    <property type="entry name" value="ABC_tran_Xtn"/>
    <property type="match status" value="1"/>
</dbReference>
<dbReference type="InterPro" id="IPR003593">
    <property type="entry name" value="AAA+_ATPase"/>
</dbReference>
<evidence type="ECO:0000313" key="7">
    <source>
        <dbReference type="RefSeq" id="XP_015058139.1"/>
    </source>
</evidence>
<dbReference type="SUPFAM" id="SSF52540">
    <property type="entry name" value="P-loop containing nucleoside triphosphate hydrolases"/>
    <property type="match status" value="2"/>
</dbReference>
<gene>
    <name evidence="7" type="primary">LOC107004457</name>
</gene>
<feature type="domain" description="ABC transporter" evidence="5">
    <location>
        <begin position="386"/>
        <end position="601"/>
    </location>
</feature>
<dbReference type="InterPro" id="IPR003439">
    <property type="entry name" value="ABC_transporter-like_ATP-bd"/>
</dbReference>
<dbReference type="PANTHER" id="PTHR19211">
    <property type="entry name" value="ATP-BINDING TRANSPORT PROTEIN-RELATED"/>
    <property type="match status" value="1"/>
</dbReference>
<keyword evidence="1" id="KW-0677">Repeat</keyword>
<accession>A0ABM1FKA3</accession>
<feature type="compositionally biased region" description="Basic and acidic residues" evidence="4">
    <location>
        <begin position="1"/>
        <end position="13"/>
    </location>
</feature>
<feature type="region of interest" description="Disordered" evidence="4">
    <location>
        <begin position="1"/>
        <end position="33"/>
    </location>
</feature>
<dbReference type="InterPro" id="IPR027417">
    <property type="entry name" value="P-loop_NTPase"/>
</dbReference>
<reference evidence="7" key="2">
    <citation type="submission" date="2025-08" db="UniProtKB">
        <authorList>
            <consortium name="RefSeq"/>
        </authorList>
    </citation>
    <scope>IDENTIFICATION</scope>
</reference>
<dbReference type="CDD" id="cd03221">
    <property type="entry name" value="ABCF_EF-3"/>
    <property type="match status" value="2"/>
</dbReference>
<name>A0ABM1FKA3_SOLPN</name>
<evidence type="ECO:0000313" key="6">
    <source>
        <dbReference type="Proteomes" id="UP000694930"/>
    </source>
</evidence>
<keyword evidence="2" id="KW-0547">Nucleotide-binding</keyword>
<dbReference type="GeneID" id="107004457"/>
<dbReference type="SMART" id="SM00382">
    <property type="entry name" value="AAA"/>
    <property type="match status" value="2"/>
</dbReference>
<dbReference type="Gene3D" id="3.40.50.300">
    <property type="entry name" value="P-loop containing nucleotide triphosphate hydrolases"/>
    <property type="match status" value="2"/>
</dbReference>
<dbReference type="InterPro" id="IPR032781">
    <property type="entry name" value="ABC_tran_Xtn"/>
</dbReference>
<dbReference type="Proteomes" id="UP000694930">
    <property type="component" value="Chromosome 11"/>
</dbReference>
<dbReference type="InterPro" id="IPR017871">
    <property type="entry name" value="ABC_transporter-like_CS"/>
</dbReference>
<dbReference type="PROSITE" id="PS50893">
    <property type="entry name" value="ABC_TRANSPORTER_2"/>
    <property type="match status" value="2"/>
</dbReference>
<evidence type="ECO:0000256" key="2">
    <source>
        <dbReference type="ARBA" id="ARBA00022741"/>
    </source>
</evidence>
<feature type="domain" description="ABC transporter" evidence="5">
    <location>
        <begin position="75"/>
        <end position="315"/>
    </location>
</feature>
<dbReference type="PROSITE" id="PS00211">
    <property type="entry name" value="ABC_TRANSPORTER_1"/>
    <property type="match status" value="1"/>
</dbReference>
<keyword evidence="6" id="KW-1185">Reference proteome</keyword>
<dbReference type="Pfam" id="PF00005">
    <property type="entry name" value="ABC_tran"/>
    <property type="match status" value="2"/>
</dbReference>
<dbReference type="PANTHER" id="PTHR19211:SF52">
    <property type="entry name" value="ABC TRANSPORTER F FAMILY MEMBER 1"/>
    <property type="match status" value="1"/>
</dbReference>
<evidence type="ECO:0000256" key="4">
    <source>
        <dbReference type="SAM" id="MobiDB-lite"/>
    </source>
</evidence>
<keyword evidence="3" id="KW-0067">ATP-binding</keyword>
<dbReference type="RefSeq" id="XP_015058139.1">
    <property type="nucleotide sequence ID" value="XM_015202653.2"/>
</dbReference>
<sequence length="601" mass="67093">MVSDAAKKRDAQKKAAAAARRGGKGAAASKSAATASKSAVESNGVDNLTNGVGDLQISDRTCTGVLCSHPLSRDIRIESLSVTFHGHDLIVDSELELNYGRRYGLLGLNGCGKSTLLTAIGLRELPIPDHMDIFHLSREIEASDMTSLEAVINCDEERLQLEKEAEALAGQDDGGGEQLERIYERLEAMDAATAEKRAAEILFGLGFDKKMQAKKTRDFSGGWRMRIALARALFMNPTILLLDEPTNHLDLEACVWLEESLKNFERILVVISHSQDFLNGVCTNIIHMQNKKLKLYTGNYDQYVQTRSELEENQMKQYKWEQEQISAMKEYIARFGHGSAKLARQAQSKEKTLAKMERGGLTEKVGRDSVLVFRFTDVGKLPPPVLQFSEVAFGYTPDNLIYKNLDFGVDLDSRIALVGPNGAGKSTLLKLMIGDLFPTDGMVKRHNHLKIAQYHQHLAEKLDMEVSALLFMMREYPGNEEEKMRAAIGRFGLTGKAQVMAMKNLSDGQRSRVIFAWLAFRQPHMLLLDEPTNHLDIETIDSLAEALNAWDGGMVLVSHDFRLINQVAHEIWVCENQAVTRWEGGIMDFKKHLKKRAGLGD</sequence>
<evidence type="ECO:0000256" key="3">
    <source>
        <dbReference type="ARBA" id="ARBA00022840"/>
    </source>
</evidence>
<feature type="compositionally biased region" description="Low complexity" evidence="4">
    <location>
        <begin position="14"/>
        <end position="33"/>
    </location>
</feature>